<dbReference type="Gene3D" id="1.50.10.20">
    <property type="match status" value="1"/>
</dbReference>
<dbReference type="GO" id="GO:0005975">
    <property type="term" value="P:carbohydrate metabolic process"/>
    <property type="evidence" value="ECO:0007669"/>
    <property type="project" value="InterPro"/>
</dbReference>
<dbReference type="GO" id="GO:0016787">
    <property type="term" value="F:hydrolase activity"/>
    <property type="evidence" value="ECO:0007669"/>
    <property type="project" value="UniProtKB-KW"/>
</dbReference>
<dbReference type="InterPro" id="IPR008928">
    <property type="entry name" value="6-hairpin_glycosidase_sf"/>
</dbReference>
<gene>
    <name evidence="2" type="ORF">I7I53_05001</name>
</gene>
<reference evidence="2" key="1">
    <citation type="submission" date="2021-01" db="EMBL/GenBank/DDBJ databases">
        <title>Chromosome-level genome assembly of a human fungal pathogen reveals clustering of transcriptionally co-regulated genes.</title>
        <authorList>
            <person name="Voorhies M."/>
            <person name="Cohen S."/>
            <person name="Shea T.P."/>
            <person name="Petrus S."/>
            <person name="Munoz J.F."/>
            <person name="Poplawski S."/>
            <person name="Goldman W.E."/>
            <person name="Michael T."/>
            <person name="Cuomo C.A."/>
            <person name="Sil A."/>
            <person name="Beyhan S."/>
        </authorList>
    </citation>
    <scope>NUCLEOTIDE SEQUENCE</scope>
    <source>
        <strain evidence="2">H88</strain>
    </source>
</reference>
<organism evidence="2 3">
    <name type="scientific">Ajellomyces capsulatus (strain H88)</name>
    <name type="common">Darling's disease fungus</name>
    <name type="synonym">Histoplasma capsulatum</name>
    <dbReference type="NCBI Taxonomy" id="544711"/>
    <lineage>
        <taxon>Eukaryota</taxon>
        <taxon>Fungi</taxon>
        <taxon>Dikarya</taxon>
        <taxon>Ascomycota</taxon>
        <taxon>Pezizomycotina</taxon>
        <taxon>Eurotiomycetes</taxon>
        <taxon>Eurotiomycetidae</taxon>
        <taxon>Onygenales</taxon>
        <taxon>Ajellomycetaceae</taxon>
        <taxon>Histoplasma</taxon>
    </lineage>
</organism>
<name>A0A8A1LSG5_AJEC8</name>
<dbReference type="Pfam" id="PF03663">
    <property type="entry name" value="Glyco_hydro_76"/>
    <property type="match status" value="1"/>
</dbReference>
<evidence type="ECO:0000313" key="2">
    <source>
        <dbReference type="EMBL" id="QSS56711.1"/>
    </source>
</evidence>
<dbReference type="PANTHER" id="PTHR47791">
    <property type="entry name" value="MEIOTICALLY UP-REGULATED GENE 191 PROTEIN"/>
    <property type="match status" value="1"/>
</dbReference>
<dbReference type="EMBL" id="CP069106">
    <property type="protein sequence ID" value="QSS56711.1"/>
    <property type="molecule type" value="Genomic_DNA"/>
</dbReference>
<sequence>MVVLQSFVLVWFFFVSDAQGKSNYKSHAEAGLKTLQKWYNTTTGLWETTGWWNGGNCLTTIADFAIFDEQAASVGHTVFLTTFAKAQKANFRFHKRILPNGLVDTNYLKPSSDGSQLQNRGNPGFINDYYDDEGWWALGWVQVYDLTGDPKYLNMAEDIFEDMTRGWDDSRCGGGIWWDKNQTALVAIANELFLSVAAHLATRVHHKANHYHSWATKGWYWFKKTGMINERNNVNDGIDLKTCQNNRGIVWSYNQGVILGALVELSRASPIPDYSFIAQAHTIAFAAINTLADEKGILHDPCEPDCGADGPQFKGIFMRNLQILHKVAPRVEYQIFIEENARSIWQNAKNEKDQFGVNWVGPFAGPALASTQSSALDALVAAAAIRR</sequence>
<dbReference type="PANTHER" id="PTHR47791:SF1">
    <property type="entry name" value="ENDO MANNANASE, GH76 FAMILY (EUROFUNG)"/>
    <property type="match status" value="1"/>
</dbReference>
<dbReference type="VEuPathDB" id="FungiDB:I7I53_05001"/>
<feature type="signal peptide" evidence="1">
    <location>
        <begin position="1"/>
        <end position="20"/>
    </location>
</feature>
<evidence type="ECO:0000313" key="3">
    <source>
        <dbReference type="Proteomes" id="UP000663419"/>
    </source>
</evidence>
<proteinExistence type="predicted"/>
<keyword evidence="1" id="KW-0732">Signal</keyword>
<dbReference type="SUPFAM" id="SSF48208">
    <property type="entry name" value="Six-hairpin glycosidases"/>
    <property type="match status" value="1"/>
</dbReference>
<dbReference type="Proteomes" id="UP000663419">
    <property type="component" value="Chromosome 5"/>
</dbReference>
<dbReference type="InterPro" id="IPR053169">
    <property type="entry name" value="MUG_Protein"/>
</dbReference>
<dbReference type="InterPro" id="IPR005198">
    <property type="entry name" value="Glyco_hydro_76"/>
</dbReference>
<evidence type="ECO:0000256" key="1">
    <source>
        <dbReference type="SAM" id="SignalP"/>
    </source>
</evidence>
<feature type="chain" id="PRO_5034458613" evidence="1">
    <location>
        <begin position="21"/>
        <end position="387"/>
    </location>
</feature>
<protein>
    <submittedName>
        <fullName evidence="2">Glycosyl hydrolase</fullName>
    </submittedName>
</protein>
<accession>A0A8A1LSG5</accession>
<keyword evidence="2" id="KW-0378">Hydrolase</keyword>
<dbReference type="AlphaFoldDB" id="A0A8A1LSG5"/>